<name>A0A0U4WNY1_9LACT</name>
<accession>A0A0U4WNY1</accession>
<dbReference type="SMR" id="A0A0U4WNY1"/>
<dbReference type="GO" id="GO:0042742">
    <property type="term" value="P:defense response to bacterium"/>
    <property type="evidence" value="ECO:0007669"/>
    <property type="project" value="InterPro"/>
</dbReference>
<dbReference type="InterPro" id="IPR007464">
    <property type="entry name" value="Bacteriocin_IId"/>
</dbReference>
<sequence length="70" mass="7789">MKNNSKNLNLFQSLDDEQLGKITGGALQFIQNTASGALYYNTKTHKYQYQQTSGAMGAAINVFNQQGINW</sequence>
<dbReference type="Pfam" id="PF04369">
    <property type="entry name" value="Lactococcin"/>
    <property type="match status" value="1"/>
</dbReference>
<dbReference type="AlphaFoldDB" id="A0A0U4WNY1"/>
<reference evidence="1" key="1">
    <citation type="journal article" date="2015" name="Probiotics Antimicrob. Proteins">
        <title>Identification of Lactococcus-Specific Bacteriocins Produced by Lactococcal Isolates, and the Discovery of a Novel Bacteriocin, Lactococcin Z.</title>
        <authorList>
            <person name="Ishibashi N."/>
            <person name="Seto H."/>
            <person name="Koga S."/>
            <person name="Zendo T."/>
            <person name="Sonomoto K."/>
        </authorList>
    </citation>
    <scope>NUCLEOTIDE SEQUENCE</scope>
    <source>
        <strain evidence="1">QU 7</strain>
    </source>
</reference>
<proteinExistence type="predicted"/>
<dbReference type="RefSeq" id="WP_153242284.1">
    <property type="nucleotide sequence ID" value="NZ_JARQCI010000001.1"/>
</dbReference>
<evidence type="ECO:0000313" key="1">
    <source>
        <dbReference type="EMBL" id="BAU29928.1"/>
    </source>
</evidence>
<dbReference type="EMBL" id="LC020250">
    <property type="protein sequence ID" value="BAU29928.1"/>
    <property type="molecule type" value="Genomic_DNA"/>
</dbReference>
<protein>
    <submittedName>
        <fullName evidence="1">Lactococcin Z</fullName>
    </submittedName>
</protein>
<dbReference type="GO" id="GO:0005576">
    <property type="term" value="C:extracellular region"/>
    <property type="evidence" value="ECO:0007669"/>
    <property type="project" value="InterPro"/>
</dbReference>
<gene>
    <name evidence="1" type="primary">lczA</name>
</gene>
<organism evidence="1">
    <name type="scientific">Lactococcus lactis</name>
    <dbReference type="NCBI Taxonomy" id="1358"/>
    <lineage>
        <taxon>Bacteria</taxon>
        <taxon>Bacillati</taxon>
        <taxon>Bacillota</taxon>
        <taxon>Bacilli</taxon>
        <taxon>Lactobacillales</taxon>
        <taxon>Streptococcaceae</taxon>
        <taxon>Lactococcus</taxon>
    </lineage>
</organism>